<dbReference type="KEGG" id="vg:29068894"/>
<dbReference type="GeneID" id="29068894"/>
<feature type="compositionally biased region" description="Basic and acidic residues" evidence="1">
    <location>
        <begin position="197"/>
        <end position="210"/>
    </location>
</feature>
<dbReference type="RefSeq" id="YP_009292380.1">
    <property type="nucleotide sequence ID" value="NC_031121.1"/>
</dbReference>
<accession>A0A1B1PAF6</accession>
<dbReference type="EMBL" id="KX349899">
    <property type="protein sequence ID" value="ANT41143.1"/>
    <property type="molecule type" value="Genomic_DNA"/>
</dbReference>
<protein>
    <submittedName>
        <fullName evidence="2">Lower collar protein</fullName>
    </submittedName>
</protein>
<dbReference type="Proteomes" id="UP000201440">
    <property type="component" value="Segment"/>
</dbReference>
<feature type="region of interest" description="Disordered" evidence="1">
    <location>
        <begin position="108"/>
        <end position="210"/>
    </location>
</feature>
<proteinExistence type="predicted"/>
<feature type="compositionally biased region" description="Polar residues" evidence="1">
    <location>
        <begin position="154"/>
        <end position="169"/>
    </location>
</feature>
<evidence type="ECO:0000313" key="3">
    <source>
        <dbReference type="Proteomes" id="UP000201440"/>
    </source>
</evidence>
<reference evidence="2 3" key="1">
    <citation type="submission" date="2016-05" db="EMBL/GenBank/DDBJ databases">
        <authorList>
            <person name="Lavstsen T."/>
            <person name="Jespersen J.S."/>
        </authorList>
    </citation>
    <scope>NUCLEOTIDE SEQUENCE [LARGE SCALE GENOMIC DNA]</scope>
</reference>
<feature type="region of interest" description="Disordered" evidence="1">
    <location>
        <begin position="232"/>
        <end position="306"/>
    </location>
</feature>
<feature type="compositionally biased region" description="Basic and acidic residues" evidence="1">
    <location>
        <begin position="143"/>
        <end position="153"/>
    </location>
</feature>
<evidence type="ECO:0000313" key="2">
    <source>
        <dbReference type="EMBL" id="ANT41143.1"/>
    </source>
</evidence>
<name>A0A1B1PAF6_9CAUD</name>
<sequence>MALYSIELRRYIDHFTQYERPQPPIKKRIEVGQPHLFDFDYPFFDESKRKDFERKWIRRFYMREVGFETIELFKFHLENWMNERMPYYNQRFKSELIEFDPLLNTRMDRSKDKNIDGTRKDNIDTTGNKKGTTGLKTTENGEFETHTANDGETKNSGTGKLTSDGTSDTNTDRVIEDIGSKKGNNQNVHDGTNFARTLEEDTPDGRLDITTEDGKGIIRYASKINEVTGKDHANDEIHIDESTKKNSSDNTIDKVKTHDQTNSETTSSGESHDVGKATGTNSSTGSKDGTSTEDTTGNSKLDQTTNQIMLEKENYVGKIGVETYSEMLQKYRETFLSIETEIYNECEAKLFMLVY</sequence>
<feature type="compositionally biased region" description="Low complexity" evidence="1">
    <location>
        <begin position="125"/>
        <end position="140"/>
    </location>
</feature>
<feature type="compositionally biased region" description="Polar residues" evidence="1">
    <location>
        <begin position="278"/>
        <end position="306"/>
    </location>
</feature>
<evidence type="ECO:0000256" key="1">
    <source>
        <dbReference type="SAM" id="MobiDB-lite"/>
    </source>
</evidence>
<keyword evidence="3" id="KW-1185">Reference proteome</keyword>
<feature type="compositionally biased region" description="Basic and acidic residues" evidence="1">
    <location>
        <begin position="108"/>
        <end position="123"/>
    </location>
</feature>
<feature type="compositionally biased region" description="Basic and acidic residues" evidence="1">
    <location>
        <begin position="232"/>
        <end position="261"/>
    </location>
</feature>
<dbReference type="OrthoDB" id="17769at10239"/>
<gene>
    <name evidence="2" type="ORF">AURORA_29</name>
</gene>
<feature type="compositionally biased region" description="Basic and acidic residues" evidence="1">
    <location>
        <begin position="170"/>
        <end position="180"/>
    </location>
</feature>
<organism evidence="2 3">
    <name type="scientific">Bacillus phage Aurora</name>
    <dbReference type="NCBI Taxonomy" id="1874000"/>
    <lineage>
        <taxon>Viruses</taxon>
        <taxon>Duplodnaviria</taxon>
        <taxon>Heunggongvirae</taxon>
        <taxon>Uroviricota</taxon>
        <taxon>Caudoviricetes</taxon>
        <taxon>Salasmaviridae</taxon>
        <taxon>Northropvirinae</taxon>
        <taxon>Claudivirus</taxon>
        <taxon>Claudivirus aurora</taxon>
    </lineage>
</organism>